<dbReference type="AlphaFoldDB" id="A0A1I3NGW4"/>
<keyword evidence="1" id="KW-1133">Transmembrane helix</keyword>
<sequence length="179" mass="20177">MNKTIINSKPFQLVVRVFGLFTAALLLVTTCPRLVDFIKNDCYSSQPEVKLDYLISITMNLIVIVIGIIMAIKPSLYFLIGFASFMYSVVIASAGPLNMMHIPMLFLTIGILLCSDFYKKHKNIVIGIICGICLYEILIPLRFDAATFVRSLIQKIGYSFTIAVALFFFIQAKKDKQEE</sequence>
<protein>
    <submittedName>
        <fullName evidence="2">Uncharacterized protein</fullName>
    </submittedName>
</protein>
<reference evidence="3" key="1">
    <citation type="submission" date="2016-10" db="EMBL/GenBank/DDBJ databases">
        <authorList>
            <person name="Varghese N."/>
            <person name="Submissions S."/>
        </authorList>
    </citation>
    <scope>NUCLEOTIDE SEQUENCE [LARGE SCALE GENOMIC DNA]</scope>
    <source>
        <strain evidence="3">XBD1002</strain>
    </source>
</reference>
<evidence type="ECO:0000313" key="2">
    <source>
        <dbReference type="EMBL" id="SFJ08407.1"/>
    </source>
</evidence>
<evidence type="ECO:0000313" key="3">
    <source>
        <dbReference type="Proteomes" id="UP000182737"/>
    </source>
</evidence>
<keyword evidence="1" id="KW-0812">Transmembrane</keyword>
<feature type="transmembrane region" description="Helical" evidence="1">
    <location>
        <begin position="100"/>
        <end position="118"/>
    </location>
</feature>
<evidence type="ECO:0000256" key="1">
    <source>
        <dbReference type="SAM" id="Phobius"/>
    </source>
</evidence>
<name>A0A1I3NGW4_9SPIR</name>
<gene>
    <name evidence="2" type="ORF">SAMN04487775_1152</name>
</gene>
<keyword evidence="1" id="KW-0472">Membrane</keyword>
<feature type="transmembrane region" description="Helical" evidence="1">
    <location>
        <begin position="125"/>
        <end position="143"/>
    </location>
</feature>
<dbReference type="Proteomes" id="UP000182737">
    <property type="component" value="Unassembled WGS sequence"/>
</dbReference>
<feature type="transmembrane region" description="Helical" evidence="1">
    <location>
        <begin position="53"/>
        <end position="71"/>
    </location>
</feature>
<keyword evidence="3" id="KW-1185">Reference proteome</keyword>
<feature type="transmembrane region" description="Helical" evidence="1">
    <location>
        <begin position="155"/>
        <end position="172"/>
    </location>
</feature>
<proteinExistence type="predicted"/>
<dbReference type="EMBL" id="FORI01000015">
    <property type="protein sequence ID" value="SFJ08407.1"/>
    <property type="molecule type" value="Genomic_DNA"/>
</dbReference>
<accession>A0A1I3NGW4</accession>
<organism evidence="2 3">
    <name type="scientific">Treponema bryantii</name>
    <dbReference type="NCBI Taxonomy" id="163"/>
    <lineage>
        <taxon>Bacteria</taxon>
        <taxon>Pseudomonadati</taxon>
        <taxon>Spirochaetota</taxon>
        <taxon>Spirochaetia</taxon>
        <taxon>Spirochaetales</taxon>
        <taxon>Treponemataceae</taxon>
        <taxon>Treponema</taxon>
    </lineage>
</organism>
<dbReference type="RefSeq" id="WP_074933795.1">
    <property type="nucleotide sequence ID" value="NZ_FORI01000015.1"/>
</dbReference>
<feature type="transmembrane region" description="Helical" evidence="1">
    <location>
        <begin position="76"/>
        <end position="94"/>
    </location>
</feature>